<dbReference type="InterPro" id="IPR042178">
    <property type="entry name" value="Serpin_sf_1"/>
</dbReference>
<evidence type="ECO:0000313" key="4">
    <source>
        <dbReference type="WBParaSite" id="EEL_0000292201-mRNA-1"/>
    </source>
</evidence>
<comment type="similarity">
    <text evidence="1">Belongs to the serpin family.</text>
</comment>
<dbReference type="PANTHER" id="PTHR11461:SF211">
    <property type="entry name" value="GH10112P-RELATED"/>
    <property type="match status" value="1"/>
</dbReference>
<dbReference type="WBParaSite" id="EEL_0000292201-mRNA-1">
    <property type="protein sequence ID" value="EEL_0000292201-mRNA-1"/>
    <property type="gene ID" value="EEL_0000292201"/>
</dbReference>
<dbReference type="GO" id="GO:0005615">
    <property type="term" value="C:extracellular space"/>
    <property type="evidence" value="ECO:0007669"/>
    <property type="project" value="InterPro"/>
</dbReference>
<evidence type="ECO:0000256" key="1">
    <source>
        <dbReference type="ARBA" id="ARBA00009500"/>
    </source>
</evidence>
<dbReference type="InterPro" id="IPR023796">
    <property type="entry name" value="Serpin_dom"/>
</dbReference>
<evidence type="ECO:0000313" key="3">
    <source>
        <dbReference type="Proteomes" id="UP000050640"/>
    </source>
</evidence>
<dbReference type="GO" id="GO:0004867">
    <property type="term" value="F:serine-type endopeptidase inhibitor activity"/>
    <property type="evidence" value="ECO:0007669"/>
    <property type="project" value="InterPro"/>
</dbReference>
<dbReference type="InterPro" id="IPR036186">
    <property type="entry name" value="Serpin_sf"/>
</dbReference>
<dbReference type="InterPro" id="IPR000215">
    <property type="entry name" value="Serpin_fam"/>
</dbReference>
<dbReference type="Gene3D" id="2.30.39.10">
    <property type="entry name" value="Alpha-1-antitrypsin, domain 1"/>
    <property type="match status" value="1"/>
</dbReference>
<dbReference type="AlphaFoldDB" id="A0A0R3RN62"/>
<reference evidence="4" key="1">
    <citation type="submission" date="2017-02" db="UniProtKB">
        <authorList>
            <consortium name="WormBaseParasite"/>
        </authorList>
    </citation>
    <scope>IDENTIFICATION</scope>
</reference>
<name>A0A0R3RN62_9BILA</name>
<dbReference type="PANTHER" id="PTHR11461">
    <property type="entry name" value="SERINE PROTEASE INHIBITOR, SERPIN"/>
    <property type="match status" value="1"/>
</dbReference>
<dbReference type="Proteomes" id="UP000050640">
    <property type="component" value="Unplaced"/>
</dbReference>
<feature type="domain" description="Serpin" evidence="2">
    <location>
        <begin position="15"/>
        <end position="196"/>
    </location>
</feature>
<sequence length="209" mass="23132">MILTVPSCGTLRVITTQVPMIGSTAHFPYYEDENVQVVSLPLKNNKMQVLIILPKQMFGLAELEEQLTGDKLISYINALEEFDEVMVMIPKISTGKVLDLSGGLKNMGLQSIFNQSANFSGISSKALCVTKNITNTAFLEMNEEGISTDKSSCSLACNVMTMDKYFYPALHLFDASHPFLYAISDSQNNILWIGRYSGEAKAPRDENLV</sequence>
<dbReference type="InterPro" id="IPR042185">
    <property type="entry name" value="Serpin_sf_2"/>
</dbReference>
<proteinExistence type="inferred from homology"/>
<dbReference type="Pfam" id="PF00079">
    <property type="entry name" value="Serpin"/>
    <property type="match status" value="1"/>
</dbReference>
<accession>A0A0R3RN62</accession>
<dbReference type="Gene3D" id="3.30.497.10">
    <property type="entry name" value="Antithrombin, subunit I, domain 2"/>
    <property type="match status" value="1"/>
</dbReference>
<dbReference type="SUPFAM" id="SSF56574">
    <property type="entry name" value="Serpins"/>
    <property type="match status" value="1"/>
</dbReference>
<organism evidence="3 4">
    <name type="scientific">Elaeophora elaphi</name>
    <dbReference type="NCBI Taxonomy" id="1147741"/>
    <lineage>
        <taxon>Eukaryota</taxon>
        <taxon>Metazoa</taxon>
        <taxon>Ecdysozoa</taxon>
        <taxon>Nematoda</taxon>
        <taxon>Chromadorea</taxon>
        <taxon>Rhabditida</taxon>
        <taxon>Spirurina</taxon>
        <taxon>Spiruromorpha</taxon>
        <taxon>Filarioidea</taxon>
        <taxon>Onchocercidae</taxon>
        <taxon>Elaeophora</taxon>
    </lineage>
</organism>
<protein>
    <submittedName>
        <fullName evidence="4">SERPIN domain-containing protein</fullName>
    </submittedName>
</protein>
<evidence type="ECO:0000259" key="2">
    <source>
        <dbReference type="Pfam" id="PF00079"/>
    </source>
</evidence>
<dbReference type="STRING" id="1147741.A0A0R3RN62"/>
<keyword evidence="3" id="KW-1185">Reference proteome</keyword>